<reference evidence="4" key="1">
    <citation type="submission" date="2020-06" db="EMBL/GenBank/DDBJ databases">
        <title>Insight into the genomes of haloalkaliphilic bacilli from Kenyan soda lakes.</title>
        <authorList>
            <person name="Mwirichia R."/>
            <person name="Villamizar G.C."/>
            <person name="Poehlein A."/>
            <person name="Mugweru J."/>
            <person name="Kipnyargis A."/>
            <person name="Kiplimo D."/>
            <person name="Orwa P."/>
            <person name="Daniel R."/>
        </authorList>
    </citation>
    <scope>NUCLEOTIDE SEQUENCE</scope>
    <source>
        <strain evidence="4">B1096_S55</strain>
    </source>
</reference>
<feature type="region of interest" description="Disordered" evidence="1">
    <location>
        <begin position="208"/>
        <end position="260"/>
    </location>
</feature>
<name>A0A9Q4FZG1_SALAG</name>
<feature type="region of interest" description="Disordered" evidence="1">
    <location>
        <begin position="707"/>
        <end position="728"/>
    </location>
</feature>
<evidence type="ECO:0000259" key="3">
    <source>
        <dbReference type="Pfam" id="PF20578"/>
    </source>
</evidence>
<evidence type="ECO:0000313" key="4">
    <source>
        <dbReference type="EMBL" id="MCR6098760.1"/>
    </source>
</evidence>
<comment type="caution">
    <text evidence="4">The sequence shown here is derived from an EMBL/GenBank/DDBJ whole genome shotgun (WGS) entry which is preliminary data.</text>
</comment>
<feature type="transmembrane region" description="Helical" evidence="2">
    <location>
        <begin position="738"/>
        <end position="760"/>
    </location>
</feature>
<keyword evidence="2" id="KW-1133">Transmembrane helix</keyword>
<evidence type="ECO:0000256" key="2">
    <source>
        <dbReference type="SAM" id="Phobius"/>
    </source>
</evidence>
<organism evidence="4 5">
    <name type="scientific">Salipaludibacillus agaradhaerens</name>
    <name type="common">Bacillus agaradhaerens</name>
    <dbReference type="NCBI Taxonomy" id="76935"/>
    <lineage>
        <taxon>Bacteria</taxon>
        <taxon>Bacillati</taxon>
        <taxon>Bacillota</taxon>
        <taxon>Bacilli</taxon>
        <taxon>Bacillales</taxon>
        <taxon>Bacillaceae</taxon>
    </lineage>
</organism>
<feature type="compositionally biased region" description="Acidic residues" evidence="1">
    <location>
        <begin position="569"/>
        <end position="581"/>
    </location>
</feature>
<accession>A0A9Q4FZG1</accession>
<feature type="domain" description="Atrophied bacterial Ig" evidence="3">
    <location>
        <begin position="464"/>
        <end position="548"/>
    </location>
</feature>
<feature type="region of interest" description="Disordered" evidence="1">
    <location>
        <begin position="565"/>
        <end position="619"/>
    </location>
</feature>
<dbReference type="RefSeq" id="WP_257823144.1">
    <property type="nucleotide sequence ID" value="NZ_JABXYM010000002.1"/>
</dbReference>
<protein>
    <recommendedName>
        <fullName evidence="3">Atrophied bacterial Ig domain-containing protein</fullName>
    </recommendedName>
</protein>
<dbReference type="Proteomes" id="UP001057753">
    <property type="component" value="Unassembled WGS sequence"/>
</dbReference>
<dbReference type="EMBL" id="JABXYM010000002">
    <property type="protein sequence ID" value="MCR6098760.1"/>
    <property type="molecule type" value="Genomic_DNA"/>
</dbReference>
<sequence>MWTFKHKKRLLSVSLIISLMLSPFIGGVYPSLAKAENGSSHDITLVEWDFDKETSTATGGIESNLNREISLQGANLAGYVLGFGDNSRAINSNRWNSLEDSYWLIDFATVGFEHLTVSSKQYGSNTGPRDFEIQYSLDNDTWLPLPHSNITVEYNWFRGQVNQLSLPVELNNRETVFLRWLKTSEEAVGIGHSLSTTGSNRIDDIIITGRPIDEPDNPDDDIEEIPEDHEEEEEETIEPQPDDDNEEHVEPSPDEEAPSDVITSIKAARSLYGQEVTIEGVANSDGSLFSPTDFSVYIQDEEAGIHLFNEHPDAFPTINEGDLIRASGVIDVSIDGIVQLIISQVDVIEENQPISVKTIDLSNYKEPDIWDAYDGQLITFTGYLEQVHDSSRTHFTNEKLDGIDVRAYDHASIDLTELAPHHWYTVTAIFSKKTGSYEAIVRRTSDFLLELEQPPAPLSDKSAVDMDAAVLEVIFQGTDSYDRVLQNVILETTGRHGSSIVWYSPRPAVISSTGHVTNPVNGQVPVPLTAIISKGNFQKAKSFLLIVKPIHFEVVPPFSPVPIPVLPEDSYDEETPSDSDEHDSNRTFPIYEDEDENRTDDKDSYPLPSNTEEREAKVTSPIIAPSLPFMADNEVASEAIIKTEYRSATSNKDPEVANGHSPTLQRATNSDAYPPETVHSLNNDSAFEEANKASIIVAETVVTIEDEKSASRHEEGLDEGPDSSTKTLTEQTNVRSSWLHYLLLTCFLSLLIATGTIFYFKKRTL</sequence>
<feature type="region of interest" description="Disordered" evidence="1">
    <location>
        <begin position="646"/>
        <end position="675"/>
    </location>
</feature>
<gene>
    <name evidence="4" type="ORF">HXA33_19810</name>
</gene>
<evidence type="ECO:0000313" key="5">
    <source>
        <dbReference type="Proteomes" id="UP001057753"/>
    </source>
</evidence>
<keyword evidence="5" id="KW-1185">Reference proteome</keyword>
<keyword evidence="2" id="KW-0472">Membrane</keyword>
<dbReference type="AlphaFoldDB" id="A0A9Q4FZG1"/>
<feature type="compositionally biased region" description="Acidic residues" evidence="1">
    <location>
        <begin position="214"/>
        <end position="258"/>
    </location>
</feature>
<evidence type="ECO:0000256" key="1">
    <source>
        <dbReference type="SAM" id="MobiDB-lite"/>
    </source>
</evidence>
<proteinExistence type="predicted"/>
<keyword evidence="2" id="KW-0812">Transmembrane</keyword>
<feature type="compositionally biased region" description="Polar residues" evidence="1">
    <location>
        <begin position="660"/>
        <end position="671"/>
    </location>
</feature>
<dbReference type="InterPro" id="IPR046780">
    <property type="entry name" value="aBig_2"/>
</dbReference>
<dbReference type="Pfam" id="PF20578">
    <property type="entry name" value="aBig_2"/>
    <property type="match status" value="1"/>
</dbReference>